<dbReference type="Gene3D" id="3.30.530.20">
    <property type="match status" value="1"/>
</dbReference>
<proteinExistence type="predicted"/>
<reference evidence="2" key="1">
    <citation type="journal article" date="2019" name="Int. J. Syst. Evol. Microbiol.">
        <title>The Global Catalogue of Microorganisms (GCM) 10K type strain sequencing project: providing services to taxonomists for standard genome sequencing and annotation.</title>
        <authorList>
            <consortium name="The Broad Institute Genomics Platform"/>
            <consortium name="The Broad Institute Genome Sequencing Center for Infectious Disease"/>
            <person name="Wu L."/>
            <person name="Ma J."/>
        </authorList>
    </citation>
    <scope>NUCLEOTIDE SEQUENCE [LARGE SCALE GENOMIC DNA]</scope>
    <source>
        <strain evidence="2">JCM 16026</strain>
    </source>
</reference>
<organism evidence="1 2">
    <name type="scientific">Agrococcus versicolor</name>
    <dbReference type="NCBI Taxonomy" id="501482"/>
    <lineage>
        <taxon>Bacteria</taxon>
        <taxon>Bacillati</taxon>
        <taxon>Actinomycetota</taxon>
        <taxon>Actinomycetes</taxon>
        <taxon>Micrococcales</taxon>
        <taxon>Microbacteriaceae</taxon>
        <taxon>Agrococcus</taxon>
    </lineage>
</organism>
<dbReference type="SUPFAM" id="SSF55961">
    <property type="entry name" value="Bet v1-like"/>
    <property type="match status" value="1"/>
</dbReference>
<sequence length="152" mass="16815">MEHDTDETVPTAETTTGGADGAYRVDVAVSHSRAFDAYVRDLDVWWHRGRTRGTGLRVDAVPGGAIVEHHADGTEEPWGEVLEVEQGDLIRHSYRLSETETAVVTVRFTAGEHGGTVVEVEHEPWESTDDDGALLEEWSRALQRFADHATHV</sequence>
<comment type="caution">
    <text evidence="1">The sequence shown here is derived from an EMBL/GenBank/DDBJ whole genome shotgun (WGS) entry which is preliminary data.</text>
</comment>
<dbReference type="RefSeq" id="WP_344342690.1">
    <property type="nucleotide sequence ID" value="NZ_BAAAQT010000006.1"/>
</dbReference>
<name>A0ABP5ML88_9MICO</name>
<dbReference type="InterPro" id="IPR023393">
    <property type="entry name" value="START-like_dom_sf"/>
</dbReference>
<evidence type="ECO:0000313" key="2">
    <source>
        <dbReference type="Proteomes" id="UP001501599"/>
    </source>
</evidence>
<keyword evidence="2" id="KW-1185">Reference proteome</keyword>
<protein>
    <recommendedName>
        <fullName evidence="3">SRPBCC domain-containing protein</fullName>
    </recommendedName>
</protein>
<dbReference type="Proteomes" id="UP001501599">
    <property type="component" value="Unassembled WGS sequence"/>
</dbReference>
<dbReference type="EMBL" id="BAAAQT010000006">
    <property type="protein sequence ID" value="GAA2173789.1"/>
    <property type="molecule type" value="Genomic_DNA"/>
</dbReference>
<evidence type="ECO:0000313" key="1">
    <source>
        <dbReference type="EMBL" id="GAA2173789.1"/>
    </source>
</evidence>
<accession>A0ABP5ML88</accession>
<gene>
    <name evidence="1" type="ORF">GCM10009846_17150</name>
</gene>
<evidence type="ECO:0008006" key="3">
    <source>
        <dbReference type="Google" id="ProtNLM"/>
    </source>
</evidence>